<evidence type="ECO:0000259" key="4">
    <source>
        <dbReference type="PROSITE" id="PS51294"/>
    </source>
</evidence>
<protein>
    <submittedName>
        <fullName evidence="5">Homeodomain-like protein</fullName>
    </submittedName>
</protein>
<keyword evidence="1" id="KW-0677">Repeat</keyword>
<keyword evidence="6" id="KW-1185">Reference proteome</keyword>
<evidence type="ECO:0000259" key="3">
    <source>
        <dbReference type="PROSITE" id="PS50090"/>
    </source>
</evidence>
<dbReference type="InterPro" id="IPR017930">
    <property type="entry name" value="Myb_dom"/>
</dbReference>
<evidence type="ECO:0000313" key="5">
    <source>
        <dbReference type="EMBL" id="OEU05976.1"/>
    </source>
</evidence>
<feature type="non-terminal residue" evidence="5">
    <location>
        <position position="114"/>
    </location>
</feature>
<feature type="non-terminal residue" evidence="5">
    <location>
        <position position="1"/>
    </location>
</feature>
<dbReference type="PANTHER" id="PTHR45614">
    <property type="entry name" value="MYB PROTEIN-RELATED"/>
    <property type="match status" value="1"/>
</dbReference>
<feature type="domain" description="Myb-like" evidence="3">
    <location>
        <begin position="58"/>
        <end position="108"/>
    </location>
</feature>
<feature type="domain" description="HTH myb-type" evidence="4">
    <location>
        <begin position="63"/>
        <end position="112"/>
    </location>
</feature>
<dbReference type="GO" id="GO:0000981">
    <property type="term" value="F:DNA-binding transcription factor activity, RNA polymerase II-specific"/>
    <property type="evidence" value="ECO:0007669"/>
    <property type="project" value="TreeGrafter"/>
</dbReference>
<dbReference type="PROSITE" id="PS51294">
    <property type="entry name" value="HTH_MYB"/>
    <property type="match status" value="2"/>
</dbReference>
<dbReference type="FunFam" id="1.10.10.60:FF:000010">
    <property type="entry name" value="Transcriptional activator Myb isoform A"/>
    <property type="match status" value="1"/>
</dbReference>
<dbReference type="InParanoid" id="A0A1E7EJ97"/>
<keyword evidence="2 5" id="KW-0238">DNA-binding</keyword>
<evidence type="ECO:0000256" key="1">
    <source>
        <dbReference type="ARBA" id="ARBA00022737"/>
    </source>
</evidence>
<sequence length="114" mass="13453">RWQKVLKPSLVKGPWTAEEDRKVVELVKKHGAKWSLIATNLPGRIGKQCRERWHNHLNPDISKEAWKEDEDRTILESHITLGNRWTEIAKMLPGRTDNAIKNHWNSSMRRKIEK</sequence>
<feature type="domain" description="HTH myb-type" evidence="4">
    <location>
        <begin position="7"/>
        <end position="61"/>
    </location>
</feature>
<dbReference type="InterPro" id="IPR009057">
    <property type="entry name" value="Homeodomain-like_sf"/>
</dbReference>
<name>A0A1E7EJ97_9STRA</name>
<dbReference type="CDD" id="cd00167">
    <property type="entry name" value="SANT"/>
    <property type="match status" value="2"/>
</dbReference>
<dbReference type="SUPFAM" id="SSF46689">
    <property type="entry name" value="Homeodomain-like"/>
    <property type="match status" value="1"/>
</dbReference>
<dbReference type="Pfam" id="PF00249">
    <property type="entry name" value="Myb_DNA-binding"/>
    <property type="match status" value="2"/>
</dbReference>
<proteinExistence type="predicted"/>
<dbReference type="AlphaFoldDB" id="A0A1E7EJ97"/>
<gene>
    <name evidence="5" type="ORF">FRACYDRAFT_144774</name>
</gene>
<keyword evidence="5" id="KW-0371">Homeobox</keyword>
<dbReference type="Proteomes" id="UP000095751">
    <property type="component" value="Unassembled WGS sequence"/>
</dbReference>
<evidence type="ECO:0000256" key="2">
    <source>
        <dbReference type="ARBA" id="ARBA00023125"/>
    </source>
</evidence>
<feature type="domain" description="Myb-like" evidence="3">
    <location>
        <begin position="7"/>
        <end position="57"/>
    </location>
</feature>
<dbReference type="PROSITE" id="PS50090">
    <property type="entry name" value="MYB_LIKE"/>
    <property type="match status" value="2"/>
</dbReference>
<dbReference type="OrthoDB" id="2143914at2759"/>
<dbReference type="SMART" id="SM00717">
    <property type="entry name" value="SANT"/>
    <property type="match status" value="2"/>
</dbReference>
<dbReference type="KEGG" id="fcy:FRACYDRAFT_144774"/>
<evidence type="ECO:0000313" key="6">
    <source>
        <dbReference type="Proteomes" id="UP000095751"/>
    </source>
</evidence>
<dbReference type="PANTHER" id="PTHR45614:SF25">
    <property type="entry name" value="MYB PROTEIN"/>
    <property type="match status" value="1"/>
</dbReference>
<dbReference type="GO" id="GO:0005634">
    <property type="term" value="C:nucleus"/>
    <property type="evidence" value="ECO:0007669"/>
    <property type="project" value="TreeGrafter"/>
</dbReference>
<dbReference type="Gene3D" id="1.10.10.60">
    <property type="entry name" value="Homeodomain-like"/>
    <property type="match status" value="2"/>
</dbReference>
<dbReference type="InterPro" id="IPR001005">
    <property type="entry name" value="SANT/Myb"/>
</dbReference>
<dbReference type="InterPro" id="IPR050560">
    <property type="entry name" value="MYB_TF"/>
</dbReference>
<organism evidence="5 6">
    <name type="scientific">Fragilariopsis cylindrus CCMP1102</name>
    <dbReference type="NCBI Taxonomy" id="635003"/>
    <lineage>
        <taxon>Eukaryota</taxon>
        <taxon>Sar</taxon>
        <taxon>Stramenopiles</taxon>
        <taxon>Ochrophyta</taxon>
        <taxon>Bacillariophyta</taxon>
        <taxon>Bacillariophyceae</taxon>
        <taxon>Bacillariophycidae</taxon>
        <taxon>Bacillariales</taxon>
        <taxon>Bacillariaceae</taxon>
        <taxon>Fragilariopsis</taxon>
    </lineage>
</organism>
<dbReference type="GO" id="GO:0000978">
    <property type="term" value="F:RNA polymerase II cis-regulatory region sequence-specific DNA binding"/>
    <property type="evidence" value="ECO:0007669"/>
    <property type="project" value="TreeGrafter"/>
</dbReference>
<dbReference type="EMBL" id="KV784439">
    <property type="protein sequence ID" value="OEU05976.1"/>
    <property type="molecule type" value="Genomic_DNA"/>
</dbReference>
<accession>A0A1E7EJ97</accession>
<reference evidence="5 6" key="1">
    <citation type="submission" date="2016-09" db="EMBL/GenBank/DDBJ databases">
        <title>Extensive genetic diversity and differential bi-allelic expression allows diatom success in the polar Southern Ocean.</title>
        <authorList>
            <consortium name="DOE Joint Genome Institute"/>
            <person name="Mock T."/>
            <person name="Otillar R.P."/>
            <person name="Strauss J."/>
            <person name="Dupont C."/>
            <person name="Frickenhaus S."/>
            <person name="Maumus F."/>
            <person name="Mcmullan M."/>
            <person name="Sanges R."/>
            <person name="Schmutz J."/>
            <person name="Toseland A."/>
            <person name="Valas R."/>
            <person name="Veluchamy A."/>
            <person name="Ward B.J."/>
            <person name="Allen A."/>
            <person name="Barry K."/>
            <person name="Falciatore A."/>
            <person name="Ferrante M."/>
            <person name="Fortunato A.E."/>
            <person name="Gloeckner G."/>
            <person name="Gruber A."/>
            <person name="Hipkin R."/>
            <person name="Janech M."/>
            <person name="Kroth P."/>
            <person name="Leese F."/>
            <person name="Lindquist E."/>
            <person name="Lyon B.R."/>
            <person name="Martin J."/>
            <person name="Mayer C."/>
            <person name="Parker M."/>
            <person name="Quesneville H."/>
            <person name="Raymond J."/>
            <person name="Uhlig C."/>
            <person name="Valentin K.U."/>
            <person name="Worden A.Z."/>
            <person name="Armbrust E.V."/>
            <person name="Bowler C."/>
            <person name="Green B."/>
            <person name="Moulton V."/>
            <person name="Van Oosterhout C."/>
            <person name="Grigoriev I."/>
        </authorList>
    </citation>
    <scope>NUCLEOTIDE SEQUENCE [LARGE SCALE GENOMIC DNA]</scope>
    <source>
        <strain evidence="5 6">CCMP1102</strain>
    </source>
</reference>